<organism evidence="1 2">
    <name type="scientific">Calidithermus terrae</name>
    <dbReference type="NCBI Taxonomy" id="1408545"/>
    <lineage>
        <taxon>Bacteria</taxon>
        <taxon>Thermotogati</taxon>
        <taxon>Deinococcota</taxon>
        <taxon>Deinococci</taxon>
        <taxon>Thermales</taxon>
        <taxon>Thermaceae</taxon>
        <taxon>Calidithermus</taxon>
    </lineage>
</organism>
<dbReference type="EMBL" id="QXDL01000090">
    <property type="protein sequence ID" value="RIH83540.1"/>
    <property type="molecule type" value="Genomic_DNA"/>
</dbReference>
<dbReference type="AlphaFoldDB" id="A0A399EJQ4"/>
<evidence type="ECO:0000313" key="1">
    <source>
        <dbReference type="EMBL" id="RIH83540.1"/>
    </source>
</evidence>
<keyword evidence="2" id="KW-1185">Reference proteome</keyword>
<name>A0A399EJQ4_9DEIN</name>
<dbReference type="Proteomes" id="UP000265715">
    <property type="component" value="Unassembled WGS sequence"/>
</dbReference>
<reference evidence="1 2" key="1">
    <citation type="submission" date="2018-08" db="EMBL/GenBank/DDBJ databases">
        <title>Meiothermus terrae DSM 26712 genome sequencing project.</title>
        <authorList>
            <person name="Da Costa M.S."/>
            <person name="Albuquerque L."/>
            <person name="Raposo P."/>
            <person name="Froufe H.J.C."/>
            <person name="Barroso C.S."/>
            <person name="Egas C."/>
        </authorList>
    </citation>
    <scope>NUCLEOTIDE SEQUENCE [LARGE SCALE GENOMIC DNA]</scope>
    <source>
        <strain evidence="1 2">DSM 26712</strain>
    </source>
</reference>
<accession>A0A399EJQ4</accession>
<comment type="caution">
    <text evidence="1">The sequence shown here is derived from an EMBL/GenBank/DDBJ whole genome shotgun (WGS) entry which is preliminary data.</text>
</comment>
<protein>
    <submittedName>
        <fullName evidence="1">Uncharacterized protein</fullName>
    </submittedName>
</protein>
<proteinExistence type="predicted"/>
<sequence length="177" mass="20149">MPMEPHAAVPKRIVSKGLFDLGQGLLLEDLGQNLPWGCSTGTARLLLGPEHQRPDRETMVWNPVRCLDGLECHLTGKFLRDEPDERRRLRMVEFVPYEKLKAAVVPKYLLVRQHLVGLLGEPTLEQEPGDSVVGTFSRWDTEAYLVLWKVVSKRGLEHCVGQIWPKPLPGNYLEMMI</sequence>
<gene>
    <name evidence="1" type="ORF">Mterra_02257</name>
</gene>
<evidence type="ECO:0000313" key="2">
    <source>
        <dbReference type="Proteomes" id="UP000265715"/>
    </source>
</evidence>